<sequence>MVFKILKLSTSELFFMLGILRIINIILQIMLELTFEDKKKAFQNWKAF</sequence>
<reference evidence="2 3" key="1">
    <citation type="journal article" date="2010" name="J. Bacteriol.">
        <title>The complete genome sequence of Croceibacter atlanticus HTCC2559T.</title>
        <authorList>
            <person name="Oh H.M."/>
            <person name="Kang I."/>
            <person name="Ferriera S."/>
            <person name="Giovannoni S.J."/>
            <person name="Cho J.C."/>
        </authorList>
    </citation>
    <scope>NUCLEOTIDE SEQUENCE [LARGE SCALE GENOMIC DNA]</scope>
    <source>
        <strain evidence="3">ATCC BAA-628 / HTCC2559 / KCTC 12090</strain>
    </source>
</reference>
<protein>
    <submittedName>
        <fullName evidence="2">Uncharacterized protein</fullName>
    </submittedName>
</protein>
<dbReference type="EMBL" id="CP002046">
    <property type="protein sequence ID" value="EAP86817.1"/>
    <property type="molecule type" value="Genomic_DNA"/>
</dbReference>
<gene>
    <name evidence="2" type="ordered locus">CA2559_12293</name>
</gene>
<dbReference type="Proteomes" id="UP000002297">
    <property type="component" value="Chromosome"/>
</dbReference>
<evidence type="ECO:0000313" key="2">
    <source>
        <dbReference type="EMBL" id="EAP86817.1"/>
    </source>
</evidence>
<organism evidence="2 3">
    <name type="scientific">Croceibacter atlanticus (strain ATCC BAA-628 / JCM 21780 / CIP 108009 / IAM 15332 / KCTC 12090 / HTCC2559)</name>
    <dbReference type="NCBI Taxonomy" id="216432"/>
    <lineage>
        <taxon>Bacteria</taxon>
        <taxon>Pseudomonadati</taxon>
        <taxon>Bacteroidota</taxon>
        <taxon>Flavobacteriia</taxon>
        <taxon>Flavobacteriales</taxon>
        <taxon>Flavobacteriaceae</taxon>
        <taxon>Croceibacter</taxon>
    </lineage>
</organism>
<evidence type="ECO:0000313" key="3">
    <source>
        <dbReference type="Proteomes" id="UP000002297"/>
    </source>
</evidence>
<keyword evidence="1" id="KW-0472">Membrane</keyword>
<keyword evidence="3" id="KW-1185">Reference proteome</keyword>
<keyword evidence="1" id="KW-0812">Transmembrane</keyword>
<dbReference type="KEGG" id="cat:CA2559_12293"/>
<dbReference type="AlphaFoldDB" id="A3UAI1"/>
<accession>A3UAI1</accession>
<evidence type="ECO:0000256" key="1">
    <source>
        <dbReference type="SAM" id="Phobius"/>
    </source>
</evidence>
<dbReference type="HOGENOM" id="CLU_3151855_0_0_10"/>
<feature type="transmembrane region" description="Helical" evidence="1">
    <location>
        <begin position="13"/>
        <end position="31"/>
    </location>
</feature>
<name>A3UAI1_CROAH</name>
<keyword evidence="1" id="KW-1133">Transmembrane helix</keyword>
<proteinExistence type="predicted"/>